<feature type="coiled-coil region" evidence="1">
    <location>
        <begin position="537"/>
        <end position="586"/>
    </location>
</feature>
<keyword evidence="3" id="KW-1185">Reference proteome</keyword>
<name>N1W039_9LEPT</name>
<evidence type="ECO:0000256" key="1">
    <source>
        <dbReference type="SAM" id="Coils"/>
    </source>
</evidence>
<dbReference type="InterPro" id="IPR030885">
    <property type="entry name" value="Lepto_longest"/>
</dbReference>
<organism evidence="2 3">
    <name type="scientific">Leptospira terpstrae serovar Hualin str. LT 11-33 = ATCC 700639</name>
    <dbReference type="NCBI Taxonomy" id="1257025"/>
    <lineage>
        <taxon>Bacteria</taxon>
        <taxon>Pseudomonadati</taxon>
        <taxon>Spirochaetota</taxon>
        <taxon>Spirochaetia</taxon>
        <taxon>Leptospirales</taxon>
        <taxon>Leptospiraceae</taxon>
        <taxon>Leptospira</taxon>
    </lineage>
</organism>
<accession>N1W039</accession>
<evidence type="ECO:0000313" key="3">
    <source>
        <dbReference type="Proteomes" id="UP000012371"/>
    </source>
</evidence>
<dbReference type="OrthoDB" id="345532at2"/>
<evidence type="ECO:0000313" key="2">
    <source>
        <dbReference type="EMBL" id="EMY62362.1"/>
    </source>
</evidence>
<comment type="caution">
    <text evidence="2">The sequence shown here is derived from an EMBL/GenBank/DDBJ whole genome shotgun (WGS) entry which is preliminary data.</text>
</comment>
<gene>
    <name evidence="2" type="ORF">LEP1GSC203_2307</name>
</gene>
<dbReference type="Proteomes" id="UP000012371">
    <property type="component" value="Unassembled WGS sequence"/>
</dbReference>
<reference evidence="2" key="1">
    <citation type="submission" date="2013-03" db="EMBL/GenBank/DDBJ databases">
        <authorList>
            <person name="Harkins D.M."/>
            <person name="Durkin A.S."/>
            <person name="Brinkac L.M."/>
            <person name="Haft D.H."/>
            <person name="Selengut J.D."/>
            <person name="Sanka R."/>
            <person name="DePew J."/>
            <person name="Purushe J."/>
            <person name="Hartskeerl R.A."/>
            <person name="Ahmed A."/>
            <person name="van der Linden H."/>
            <person name="Goris M.G.A."/>
            <person name="Vinetz J.M."/>
            <person name="Sutton G.G."/>
            <person name="Nierman W.C."/>
            <person name="Fouts D.E."/>
        </authorList>
    </citation>
    <scope>NUCLEOTIDE SEQUENCE [LARGE SCALE GENOMIC DNA]</scope>
    <source>
        <strain evidence="2">LT 11-33</strain>
    </source>
</reference>
<keyword evidence="1" id="KW-0175">Coiled coil</keyword>
<dbReference type="EMBL" id="AOGW02000008">
    <property type="protein sequence ID" value="EMY62362.1"/>
    <property type="molecule type" value="Genomic_DNA"/>
</dbReference>
<protein>
    <submittedName>
        <fullName evidence="2">Large structural domain protein</fullName>
    </submittedName>
</protein>
<dbReference type="RefSeq" id="WP_002973110.1">
    <property type="nucleotide sequence ID" value="NZ_AOGW02000008.1"/>
</dbReference>
<dbReference type="NCBIfam" id="TIGR04388">
    <property type="entry name" value="Lepto_longest"/>
    <property type="match status" value="1"/>
</dbReference>
<dbReference type="STRING" id="1257025.LEP1GSC203_2307"/>
<sequence length="1963" mass="216382">MFLKPSVRPLVIFTLAAFVCAIYGQSLSETWNVPVYQSSDYSEFYGNLYFANSTEEWDSRVEEVLYHSIGQWQENADQMVEQILSEETGKDAFVSNEGYLDEKRRSLLSEISILYSAWERDLIDDYFENRNAFLEKLETGKVDALYFHRIGQESLYEEYTVEELKLAENRNKILESAREWEFQWGQTRQEGLDSFANSIAKLDNDYQTYLRSLDETENQFSKNLNAINSYKNTIKVALSDVVSQLKLGLDSSCSVSSGCQYRNFDGSYNDAGKIFSKFINDLSLQLNQSEIDPDSILTSISTKIRDFLTDESNKALSEYNIYNNQVYTYQTGFQINLNHTKATFDLANAQWRLRNQTYHELSADLKYENWLTGGAGEVGNFSEIYDLEMKGIFQSIHHGDSERLISIINNRLGDGRRVQSLVSANLYTDAFHFINNQKIGDFYIPFDSASHTHGNLLIDGKTSYGYWNADRYLTILTPGKVSFQMGAIGYSVLYEMYDENSSTTSLYWKDNYSQLGGQSNHFGNILLPAVSNWESKVKEYSQSYEEWKGTRENLIAEATAKLEANRLEIESSKEEWLERLEEEKRNGWKSWSDLYQSGDTNENFSPSISNWNPHSKTPVFGDSKLSEFQTLANFQVPTDELQFGGNSLLQEFQRTITGLGQYASVIQMNSDLEKFSHSEQKKLINQMSYTVQLESLGGRELTRNEKILIGSFEGSELTEAEQQNYGSCYENPNADICKSLLKKDYDVTFDSKNGILTLKKDIHNGLLAGKNSDGEYNAGKTEEVRQVHLSSIGKLQVSDKLNFFTEWSEEDWATLQQKKTDISNSFLSNSLRKDKQSIASNMNSIQEKEKRNQELFYARKETQEKNDSLIQELAIAYFTGGGAAGMRAALNSKLESAINGELAKAWITATGGQESDVQMASMVIDFMRGRMSAKKIQSRDQFISIKNPLQALETVFAKSISGTLNVLDQASFGAASVTLNATMASSMGITKALLGERQFNKLNDQIAGRGKRLQEIQTKEQSIIQNGVSTVISQGTGIPIDAISKMLGDKYGQIKAKKANKEMAKNPIFDMGSQVIGAFGGIVKTAIVAFGTNEEGIQSVMEDTNGILHAGNPNQNSSTSTSLGYSLQAFGLQAGWTKHQSAYLNLRDSKAVVEELGKKELSKILAKSIGIDENAIGQIIDSTYSSYQKEKSDKKARSNAVRQTVVNAVSIALTMGASGLLTGVNSALSAIGKAVSSITSGLLPATTQVGQAVASTIVQTIAGSHEGPKGAMAGFANGVLGGITQGMGKIQSGYLKGMIPGIGVSYSEKNGWGGSVGIGNAISNMSVSFSEQGNTSLQASKSLGGGVQLATDITTNGALNVGLNYNPTGEGPRKDWNYSMMYDLKAGGLSGSIGYTDPTSKLGLTSSIDKDGISASSKLQGVTLGTNSENGFEMQEMNFAEQNINAAQDESDLSDGETLSDAGNDSDSFSDFANAAGTMGALLLGGVGLGFGLRNRLSRGLSGITSIGSDAQTIDIQSTSEKPILGAITNPLKAGLLRLGQTVSSFADGFTIEKNSEHNKKSKVDSKQKISNEEIKKIESSVIDDFNKDSRLDTEKKLYELRKAGVDTTEIEAKIKKLQGGKDAPIPKLVEKELNEYIRLREGNSPYTLSPGNTIYISSAIALAGININHDPKKESNAAYLKRLGDEICEASKNVDLSTKELVTEHVVNVAKLLGESLKGKISYQQYKIIDGKEVVSGVNPVDANGFRSVDGLDCIRFIGAVLNASGITTAGSFANLNTDVYQMPNEMKNMSSEYANRTAHKNGVEYFRQSSNFMNLVSDRITTSKDLADHKANFKPKELNIGLIGITRADKSLPNSISSAVKSDHVYMITNKRFNKELGIFEYQIAESRDGKGIDNRWIRSETNRVLNEKINADLSKSKLTKSEIQNRIKILLSSSESTDYLKRSEYYELKPLVRLGNENEV</sequence>
<proteinExistence type="predicted"/>